<protein>
    <submittedName>
        <fullName evidence="3">Plasmid stabilization system protein ParE</fullName>
    </submittedName>
</protein>
<accession>A0A1I1NT02</accession>
<dbReference type="Gene3D" id="3.30.2310.20">
    <property type="entry name" value="RelE-like"/>
    <property type="match status" value="1"/>
</dbReference>
<name>A0A1I1NT02_9GAMM</name>
<organism evidence="3 4">
    <name type="scientific">Thiohalospira halophila DSM 15071</name>
    <dbReference type="NCBI Taxonomy" id="1123397"/>
    <lineage>
        <taxon>Bacteria</taxon>
        <taxon>Pseudomonadati</taxon>
        <taxon>Pseudomonadota</taxon>
        <taxon>Gammaproteobacteria</taxon>
        <taxon>Thiohalospirales</taxon>
        <taxon>Thiohalospiraceae</taxon>
        <taxon>Thiohalospira</taxon>
    </lineage>
</organism>
<comment type="similarity">
    <text evidence="1">Belongs to the RelE toxin family.</text>
</comment>
<dbReference type="EMBL" id="FOMJ01000001">
    <property type="protein sequence ID" value="SFC96850.1"/>
    <property type="molecule type" value="Genomic_DNA"/>
</dbReference>
<dbReference type="Proteomes" id="UP000198611">
    <property type="component" value="Unassembled WGS sequence"/>
</dbReference>
<dbReference type="STRING" id="1123397.SAMN05660831_00273"/>
<dbReference type="InterPro" id="IPR035093">
    <property type="entry name" value="RelE/ParE_toxin_dom_sf"/>
</dbReference>
<dbReference type="OrthoDB" id="121597at2"/>
<evidence type="ECO:0000256" key="2">
    <source>
        <dbReference type="ARBA" id="ARBA00022649"/>
    </source>
</evidence>
<reference evidence="3" key="1">
    <citation type="submission" date="2016-10" db="EMBL/GenBank/DDBJ databases">
        <authorList>
            <person name="de Groot N.N."/>
        </authorList>
    </citation>
    <scope>NUCLEOTIDE SEQUENCE [LARGE SCALE GENOMIC DNA]</scope>
    <source>
        <strain evidence="3">HL3</strain>
    </source>
</reference>
<evidence type="ECO:0000313" key="4">
    <source>
        <dbReference type="Proteomes" id="UP000198611"/>
    </source>
</evidence>
<gene>
    <name evidence="3" type="ORF">SAMN05660831_00273</name>
</gene>
<sequence>MRQVIFSPGALRDLERLREFLHSRDPEAAARAAGAILRGIGALKEQPAIGRPVDDLPEEYRDWFIEFGTSGYVARYRLDGEFVVILAIRHQKEAGF</sequence>
<dbReference type="RefSeq" id="WP_093426953.1">
    <property type="nucleotide sequence ID" value="NZ_FOMJ01000001.1"/>
</dbReference>
<evidence type="ECO:0000256" key="1">
    <source>
        <dbReference type="ARBA" id="ARBA00006226"/>
    </source>
</evidence>
<dbReference type="AlphaFoldDB" id="A0A1I1NT02"/>
<dbReference type="PANTHER" id="PTHR33755">
    <property type="entry name" value="TOXIN PARE1-RELATED"/>
    <property type="match status" value="1"/>
</dbReference>
<dbReference type="InterPro" id="IPR051803">
    <property type="entry name" value="TA_system_RelE-like_toxin"/>
</dbReference>
<keyword evidence="2" id="KW-1277">Toxin-antitoxin system</keyword>
<dbReference type="Pfam" id="PF05016">
    <property type="entry name" value="ParE_toxin"/>
    <property type="match status" value="1"/>
</dbReference>
<dbReference type="PANTHER" id="PTHR33755:SF7">
    <property type="entry name" value="TOXIN MODULE OF TOXIN-ANTITOXIN SYSTEM RELE_STBE FAMILY"/>
    <property type="match status" value="1"/>
</dbReference>
<proteinExistence type="inferred from homology"/>
<keyword evidence="4" id="KW-1185">Reference proteome</keyword>
<evidence type="ECO:0000313" key="3">
    <source>
        <dbReference type="EMBL" id="SFC96850.1"/>
    </source>
</evidence>
<dbReference type="InterPro" id="IPR007712">
    <property type="entry name" value="RelE/ParE_toxin"/>
</dbReference>